<accession>A0ABR4NH23</accession>
<gene>
    <name evidence="4" type="primary">ERG26</name>
    <name evidence="4" type="ORF">HK105_201603</name>
</gene>
<keyword evidence="2 4" id="KW-0560">Oxidoreductase</keyword>
<proteinExistence type="inferred from homology"/>
<keyword evidence="5" id="KW-1185">Reference proteome</keyword>
<comment type="caution">
    <text evidence="4">The sequence shown here is derived from an EMBL/GenBank/DDBJ whole genome shotgun (WGS) entry which is preliminary data.</text>
</comment>
<dbReference type="EC" id="1.1.1.170" evidence="4"/>
<comment type="similarity">
    <text evidence="1">Belongs to the 3-beta-HSD family.</text>
</comment>
<evidence type="ECO:0000259" key="3">
    <source>
        <dbReference type="Pfam" id="PF01073"/>
    </source>
</evidence>
<evidence type="ECO:0000256" key="1">
    <source>
        <dbReference type="ARBA" id="ARBA00009219"/>
    </source>
</evidence>
<organism evidence="4 5">
    <name type="scientific">Polyrhizophydium stewartii</name>
    <dbReference type="NCBI Taxonomy" id="2732419"/>
    <lineage>
        <taxon>Eukaryota</taxon>
        <taxon>Fungi</taxon>
        <taxon>Fungi incertae sedis</taxon>
        <taxon>Chytridiomycota</taxon>
        <taxon>Chytridiomycota incertae sedis</taxon>
        <taxon>Chytridiomycetes</taxon>
        <taxon>Rhizophydiales</taxon>
        <taxon>Rhizophydiales incertae sedis</taxon>
        <taxon>Polyrhizophydium</taxon>
    </lineage>
</organism>
<evidence type="ECO:0000313" key="5">
    <source>
        <dbReference type="Proteomes" id="UP001527925"/>
    </source>
</evidence>
<dbReference type="InterPro" id="IPR036291">
    <property type="entry name" value="NAD(P)-bd_dom_sf"/>
</dbReference>
<dbReference type="InterPro" id="IPR002225">
    <property type="entry name" value="3Beta_OHSteriod_DH/Estase"/>
</dbReference>
<dbReference type="PANTHER" id="PTHR43245">
    <property type="entry name" value="BIFUNCTIONAL POLYMYXIN RESISTANCE PROTEIN ARNA"/>
    <property type="match status" value="1"/>
</dbReference>
<dbReference type="InterPro" id="IPR050177">
    <property type="entry name" value="Lipid_A_modif_metabolic_enz"/>
</dbReference>
<dbReference type="Pfam" id="PF01073">
    <property type="entry name" value="3Beta_HSD"/>
    <property type="match status" value="1"/>
</dbReference>
<protein>
    <submittedName>
        <fullName evidence="4">Erg26, C-3 sterol dehydrogenase</fullName>
        <ecNumber evidence="4">1.1.1.170</ecNumber>
    </submittedName>
</protein>
<dbReference type="Proteomes" id="UP001527925">
    <property type="component" value="Unassembled WGS sequence"/>
</dbReference>
<dbReference type="GO" id="GO:0000252">
    <property type="term" value="F:3-beta-hydroxysteroid dehydrogenase [NAD(P)+]/C4-decarboxylase activity"/>
    <property type="evidence" value="ECO:0007669"/>
    <property type="project" value="UniProtKB-EC"/>
</dbReference>
<feature type="domain" description="3-beta hydroxysteroid dehydrogenase/isomerase" evidence="3">
    <location>
        <begin position="9"/>
        <end position="263"/>
    </location>
</feature>
<name>A0ABR4NH23_9FUNG</name>
<dbReference type="SUPFAM" id="SSF51735">
    <property type="entry name" value="NAD(P)-binding Rossmann-fold domains"/>
    <property type="match status" value="1"/>
</dbReference>
<dbReference type="Gene3D" id="3.40.50.720">
    <property type="entry name" value="NAD(P)-binding Rossmann-like Domain"/>
    <property type="match status" value="1"/>
</dbReference>
<evidence type="ECO:0000256" key="2">
    <source>
        <dbReference type="ARBA" id="ARBA00023002"/>
    </source>
</evidence>
<sequence length="340" mass="37506">MVQKLDHYLVIGGGGFLGRVIVNQLLERGDTVSVFDLRRSFEDPRLSEFIVGDITSPADVLRACEGKTVVMHTASPPHGLPSSAYFKVNVDGTKNVIRACVQAGVSKLVFTSSASVIFNGKDLINGNEELPYCDVHMDAYNETKALGEQAVLSANGQGGLLTVALRPSGIFGPRDMQGILAMVRAARRGQWRFIIGDNQNLFDMTYVDNAAYAHVLAADKLAPDNGTAGEAFIITNDQPTFFWDFPKILHHELGYRGTQSIVISRPIGMLLGSIADGIAWLLRPIKEIHPNISRFRVQMVTANRYFDISKAKQRLGYKPIVSLQEALRITAEHWMDFEAK</sequence>
<dbReference type="PANTHER" id="PTHR43245:SF51">
    <property type="entry name" value="SHORT CHAIN DEHYDROGENASE_REDUCTASE FAMILY 42E, MEMBER 2"/>
    <property type="match status" value="1"/>
</dbReference>
<reference evidence="4 5" key="1">
    <citation type="submission" date="2023-09" db="EMBL/GenBank/DDBJ databases">
        <title>Pangenome analysis of Batrachochytrium dendrobatidis and related Chytrids.</title>
        <authorList>
            <person name="Yacoub M.N."/>
            <person name="Stajich J.E."/>
            <person name="James T.Y."/>
        </authorList>
    </citation>
    <scope>NUCLEOTIDE SEQUENCE [LARGE SCALE GENOMIC DNA]</scope>
    <source>
        <strain evidence="4 5">JEL0888</strain>
    </source>
</reference>
<dbReference type="EMBL" id="JADGIZ020000005">
    <property type="protein sequence ID" value="KAL2918769.1"/>
    <property type="molecule type" value="Genomic_DNA"/>
</dbReference>
<evidence type="ECO:0000313" key="4">
    <source>
        <dbReference type="EMBL" id="KAL2918769.1"/>
    </source>
</evidence>